<comment type="cofactor">
    <cofactor evidence="4">
        <name>Mg(2+)</name>
        <dbReference type="ChEBI" id="CHEBI:18420"/>
    </cofactor>
</comment>
<evidence type="ECO:0000256" key="1">
    <source>
        <dbReference type="ARBA" id="ARBA00005199"/>
    </source>
</evidence>
<dbReference type="GO" id="GO:0046872">
    <property type="term" value="F:metal ion binding"/>
    <property type="evidence" value="ECO:0007669"/>
    <property type="project" value="UniProtKB-KW"/>
</dbReference>
<dbReference type="PANTHER" id="PTHR43768:SF3">
    <property type="entry name" value="TREHALOSE 6-PHOSPHATE PHOSPHATASE"/>
    <property type="match status" value="1"/>
</dbReference>
<dbReference type="Pfam" id="PF02358">
    <property type="entry name" value="Trehalose_PPase"/>
    <property type="match status" value="1"/>
</dbReference>
<dbReference type="EMBL" id="AODQ01000066">
    <property type="protein sequence ID" value="EMR02258.1"/>
    <property type="molecule type" value="Genomic_DNA"/>
</dbReference>
<organism evidence="5 6">
    <name type="scientific">Cesiribacter andamanensis AMV16</name>
    <dbReference type="NCBI Taxonomy" id="1279009"/>
    <lineage>
        <taxon>Bacteria</taxon>
        <taxon>Pseudomonadati</taxon>
        <taxon>Bacteroidota</taxon>
        <taxon>Cytophagia</taxon>
        <taxon>Cytophagales</taxon>
        <taxon>Cesiribacteraceae</taxon>
        <taxon>Cesiribacter</taxon>
    </lineage>
</organism>
<dbReference type="SUPFAM" id="SSF56784">
    <property type="entry name" value="HAD-like"/>
    <property type="match status" value="1"/>
</dbReference>
<dbReference type="PATRIC" id="fig|1279009.4.peg.2643"/>
<evidence type="ECO:0000313" key="5">
    <source>
        <dbReference type="EMBL" id="EMR02258.1"/>
    </source>
</evidence>
<dbReference type="PANTHER" id="PTHR43768">
    <property type="entry name" value="TREHALOSE 6-PHOSPHATE PHOSPHATASE"/>
    <property type="match status" value="1"/>
</dbReference>
<dbReference type="Gene3D" id="3.40.50.1000">
    <property type="entry name" value="HAD superfamily/HAD-like"/>
    <property type="match status" value="1"/>
</dbReference>
<comment type="caution">
    <text evidence="5">The sequence shown here is derived from an EMBL/GenBank/DDBJ whole genome shotgun (WGS) entry which is preliminary data.</text>
</comment>
<dbReference type="NCBIfam" id="TIGR01484">
    <property type="entry name" value="HAD-SF-IIB"/>
    <property type="match status" value="1"/>
</dbReference>
<dbReference type="Proteomes" id="UP000011910">
    <property type="component" value="Unassembled WGS sequence"/>
</dbReference>
<proteinExistence type="inferred from homology"/>
<keyword evidence="4" id="KW-0460">Magnesium</keyword>
<keyword evidence="6" id="KW-1185">Reference proteome</keyword>
<protein>
    <recommendedName>
        <fullName evidence="4">Trehalose 6-phosphate phosphatase</fullName>
        <ecNumber evidence="4">3.1.3.12</ecNumber>
    </recommendedName>
</protein>
<sequence>MHPSPRTASELPHALKHKEAIRQKLANRKPVLFLDYDGTLSHIVKDPDKALLTAEMKDVLARLAQKTTVTVISGRDRADVQQKVGLEQVVYAGSHGFDIEGPGGLALQYEEGQKAQPALDKATQNLKSALGHIPGVWIERKKYAIAVHYRNVAEGQEQQVIQEVENELSRHQGLKKGGGKKIIELKPSIDWHKGRATEWLLKKLELDPSRTLPIFMGDDLTDEDGLKAVHEGGIGILAGEHGEKTWAHYRLDDVEQVRLFLEELYTLLAEKE</sequence>
<dbReference type="InterPro" id="IPR044651">
    <property type="entry name" value="OTSB-like"/>
</dbReference>
<dbReference type="InterPro" id="IPR036412">
    <property type="entry name" value="HAD-like_sf"/>
</dbReference>
<name>M7N0R9_9BACT</name>
<dbReference type="Gene3D" id="3.30.70.1020">
    <property type="entry name" value="Trehalose-6-phosphate phosphatase related protein, domain 2"/>
    <property type="match status" value="1"/>
</dbReference>
<comment type="pathway">
    <text evidence="1 4">Glycan biosynthesis; trehalose biosynthesis.</text>
</comment>
<dbReference type="InterPro" id="IPR006379">
    <property type="entry name" value="HAD-SF_hydro_IIB"/>
</dbReference>
<evidence type="ECO:0000256" key="2">
    <source>
        <dbReference type="ARBA" id="ARBA00008770"/>
    </source>
</evidence>
<keyword evidence="3 4" id="KW-0378">Hydrolase</keyword>
<dbReference type="GO" id="GO:0005992">
    <property type="term" value="P:trehalose biosynthetic process"/>
    <property type="evidence" value="ECO:0007669"/>
    <property type="project" value="UniProtKB-UniPathway"/>
</dbReference>
<comment type="catalytic activity">
    <reaction evidence="4">
        <text>alpha,alpha-trehalose 6-phosphate + H2O = alpha,alpha-trehalose + phosphate</text>
        <dbReference type="Rhea" id="RHEA:23420"/>
        <dbReference type="ChEBI" id="CHEBI:15377"/>
        <dbReference type="ChEBI" id="CHEBI:16551"/>
        <dbReference type="ChEBI" id="CHEBI:43474"/>
        <dbReference type="ChEBI" id="CHEBI:58429"/>
        <dbReference type="EC" id="3.1.3.12"/>
    </reaction>
</comment>
<dbReference type="OrthoDB" id="9797743at2"/>
<comment type="similarity">
    <text evidence="2 4">Belongs to the trehalose phosphatase family.</text>
</comment>
<accession>M7N0R9</accession>
<dbReference type="InterPro" id="IPR003337">
    <property type="entry name" value="Trehalose_PPase"/>
</dbReference>
<dbReference type="InterPro" id="IPR023214">
    <property type="entry name" value="HAD_sf"/>
</dbReference>
<dbReference type="STRING" id="1279009.ADICEAN_02606"/>
<evidence type="ECO:0000256" key="3">
    <source>
        <dbReference type="ARBA" id="ARBA00022801"/>
    </source>
</evidence>
<dbReference type="GO" id="GO:0004805">
    <property type="term" value="F:trehalose-phosphatase activity"/>
    <property type="evidence" value="ECO:0007669"/>
    <property type="project" value="UniProtKB-EC"/>
</dbReference>
<comment type="function">
    <text evidence="4">Removes the phosphate from trehalose 6-phosphate to produce free trehalose.</text>
</comment>
<evidence type="ECO:0000256" key="4">
    <source>
        <dbReference type="RuleBase" id="RU361117"/>
    </source>
</evidence>
<dbReference type="AlphaFoldDB" id="M7N0R9"/>
<reference evidence="5 6" key="1">
    <citation type="journal article" date="2013" name="Genome Announc.">
        <title>Draft Genome Sequence of Cesiribacter andamanensis Strain AMV16T, Isolated from a Soil Sample from a Mud Volcano in the Andaman Islands, India.</title>
        <authorList>
            <person name="Shivaji S."/>
            <person name="Ara S."/>
            <person name="Begum Z."/>
            <person name="Srinivas T.N."/>
            <person name="Singh A."/>
            <person name="Kumar Pinnaka A."/>
        </authorList>
    </citation>
    <scope>NUCLEOTIDE SEQUENCE [LARGE SCALE GENOMIC DNA]</scope>
    <source>
        <strain evidence="5 6">AMV16</strain>
    </source>
</reference>
<keyword evidence="4" id="KW-0479">Metal-binding</keyword>
<dbReference type="eggNOG" id="COG1877">
    <property type="taxonomic scope" value="Bacteria"/>
</dbReference>
<dbReference type="UniPathway" id="UPA00299"/>
<dbReference type="RefSeq" id="WP_009195996.1">
    <property type="nucleotide sequence ID" value="NZ_AODQ01000066.1"/>
</dbReference>
<gene>
    <name evidence="5" type="primary">otsB</name>
    <name evidence="5" type="ORF">ADICEAN_02606</name>
</gene>
<evidence type="ECO:0000313" key="6">
    <source>
        <dbReference type="Proteomes" id="UP000011910"/>
    </source>
</evidence>
<dbReference type="EC" id="3.1.3.12" evidence="4"/>
<dbReference type="NCBIfam" id="TIGR00685">
    <property type="entry name" value="T6PP"/>
    <property type="match status" value="1"/>
</dbReference>